<evidence type="ECO:0000313" key="5">
    <source>
        <dbReference type="Proteomes" id="UP000663088"/>
    </source>
</evidence>
<sequence length="460" mass="51906">MNSPLKGLLILCFFLLLRIPFPLFWASAQEKEELKKMQVFFRSGRLEEASRYARGLLQQYPCCYLCWRLIGECALCLGRLQEAQEAFQKALSVCPGDKRSLALLKEVYIREDRYAQAAQIAYALGEYGQGDLLKSFKGQKPFLVESKDPYVEIQFKEIVPYPIIEAELCGAAKARFMIDTGTTYVLLSSRMAKKAAIELFRKEKEQSSQGSYWIQWAKIPSLSLGGMSIKNIPAVVHSLLDIPRTGFEIDGILGENFLSHFVPTFDLYGRWKNTPKYFILGLSKSYFPIAYKNKIQGEEKKTEVPFLMGPAQTLLVQANINSSFPLFFLLDTATPAYFACSPSIAKLSRVWIQRNSFEQEPYIHRGGTSGFDMQWGLGASRNTSQLGQASQIELMGEKVHGSLAGIVGSLPYEGNLDLGLWTGGTIGLGFLYDKRTMIDYKNQKLYFWTPRASSSKEKAR</sequence>
<gene>
    <name evidence="4" type="ORF">EM20IM_08595</name>
</gene>
<name>A0ABX7PUA4_9BACT</name>
<keyword evidence="4" id="KW-0645">Protease</keyword>
<dbReference type="GO" id="GO:0006508">
    <property type="term" value="P:proteolysis"/>
    <property type="evidence" value="ECO:0007669"/>
    <property type="project" value="UniProtKB-KW"/>
</dbReference>
<evidence type="ECO:0000256" key="2">
    <source>
        <dbReference type="ARBA" id="ARBA00022803"/>
    </source>
</evidence>
<dbReference type="InterPro" id="IPR019734">
    <property type="entry name" value="TPR_rpt"/>
</dbReference>
<evidence type="ECO:0000256" key="1">
    <source>
        <dbReference type="ARBA" id="ARBA00022737"/>
    </source>
</evidence>
<evidence type="ECO:0000256" key="3">
    <source>
        <dbReference type="PROSITE-ProRule" id="PRU00339"/>
    </source>
</evidence>
<dbReference type="Gene3D" id="2.40.70.10">
    <property type="entry name" value="Acid Proteases"/>
    <property type="match status" value="1"/>
</dbReference>
<feature type="repeat" description="TPR" evidence="3">
    <location>
        <begin position="64"/>
        <end position="97"/>
    </location>
</feature>
<keyword evidence="5" id="KW-1185">Reference proteome</keyword>
<keyword evidence="4" id="KW-0378">Hydrolase</keyword>
<protein>
    <submittedName>
        <fullName evidence="4">Aspartyl protease family protein</fullName>
    </submittedName>
</protein>
<dbReference type="GO" id="GO:0008233">
    <property type="term" value="F:peptidase activity"/>
    <property type="evidence" value="ECO:0007669"/>
    <property type="project" value="UniProtKB-KW"/>
</dbReference>
<dbReference type="Gene3D" id="1.25.40.10">
    <property type="entry name" value="Tetratricopeptide repeat domain"/>
    <property type="match status" value="1"/>
</dbReference>
<dbReference type="InterPro" id="IPR013105">
    <property type="entry name" value="TPR_2"/>
</dbReference>
<dbReference type="Pfam" id="PF07719">
    <property type="entry name" value="TPR_2"/>
    <property type="match status" value="1"/>
</dbReference>
<evidence type="ECO:0000313" key="4">
    <source>
        <dbReference type="EMBL" id="QSR86537.1"/>
    </source>
</evidence>
<dbReference type="PROSITE" id="PS50005">
    <property type="entry name" value="TPR"/>
    <property type="match status" value="1"/>
</dbReference>
<dbReference type="EMBL" id="CP065956">
    <property type="protein sequence ID" value="QSR86537.1"/>
    <property type="molecule type" value="Genomic_DNA"/>
</dbReference>
<organism evidence="4 5">
    <name type="scientific">Candidatus Methylacidiphilum infernorum</name>
    <dbReference type="NCBI Taxonomy" id="511746"/>
    <lineage>
        <taxon>Bacteria</taxon>
        <taxon>Pseudomonadati</taxon>
        <taxon>Verrucomicrobiota</taxon>
        <taxon>Methylacidiphilae</taxon>
        <taxon>Methylacidiphilales</taxon>
        <taxon>Methylacidiphilaceae</taxon>
        <taxon>Methylacidiphilum (ex Ratnadevi et al. 2023)</taxon>
    </lineage>
</organism>
<keyword evidence="2 3" id="KW-0802">TPR repeat</keyword>
<dbReference type="Pfam" id="PF13650">
    <property type="entry name" value="Asp_protease_2"/>
    <property type="match status" value="1"/>
</dbReference>
<dbReference type="SMART" id="SM00028">
    <property type="entry name" value="TPR"/>
    <property type="match status" value="1"/>
</dbReference>
<reference evidence="4 5" key="1">
    <citation type="submission" date="2020-12" db="EMBL/GenBank/DDBJ databases">
        <authorList>
            <person name="Awala S.I."/>
            <person name="Gwak J.-H."/>
            <person name="Kim S.-J."/>
            <person name="Rhee S.-K."/>
        </authorList>
    </citation>
    <scope>NUCLEOTIDE SEQUENCE [LARGE SCALE GENOMIC DNA]</scope>
    <source>
        <strain evidence="4 5">IT5</strain>
    </source>
</reference>
<dbReference type="InterPro" id="IPR021109">
    <property type="entry name" value="Peptidase_aspartic_dom_sf"/>
</dbReference>
<dbReference type="InterPro" id="IPR034122">
    <property type="entry name" value="Retropepsin-like_bacterial"/>
</dbReference>
<accession>A0ABX7PUA4</accession>
<dbReference type="CDD" id="cd05483">
    <property type="entry name" value="retropepsin_like_bacteria"/>
    <property type="match status" value="1"/>
</dbReference>
<dbReference type="Proteomes" id="UP000663088">
    <property type="component" value="Chromosome"/>
</dbReference>
<keyword evidence="1" id="KW-0677">Repeat</keyword>
<proteinExistence type="predicted"/>
<dbReference type="SUPFAM" id="SSF50630">
    <property type="entry name" value="Acid proteases"/>
    <property type="match status" value="1"/>
</dbReference>
<dbReference type="InterPro" id="IPR011990">
    <property type="entry name" value="TPR-like_helical_dom_sf"/>
</dbReference>
<dbReference type="SUPFAM" id="SSF48452">
    <property type="entry name" value="TPR-like"/>
    <property type="match status" value="1"/>
</dbReference>